<evidence type="ECO:0000313" key="1">
    <source>
        <dbReference type="EMBL" id="RDC46685.1"/>
    </source>
</evidence>
<gene>
    <name evidence="1" type="ORF">C1850_01850</name>
</gene>
<name>A0A369P636_9ACTN</name>
<dbReference type="RefSeq" id="WP_114539109.1">
    <property type="nucleotide sequence ID" value="NZ_DBGDPA010000029.1"/>
</dbReference>
<protein>
    <submittedName>
        <fullName evidence="1">DUF3800 domain-containing protein</fullName>
    </submittedName>
</protein>
<comment type="caution">
    <text evidence="1">The sequence shown here is derived from an EMBL/GenBank/DDBJ whole genome shotgun (WGS) entry which is preliminary data.</text>
</comment>
<dbReference type="EMBL" id="PPUT01000002">
    <property type="protein sequence ID" value="RDC46685.1"/>
    <property type="molecule type" value="Genomic_DNA"/>
</dbReference>
<accession>A0A369P636</accession>
<organism evidence="1 2">
    <name type="scientific">Adlercreutzia equolifaciens subsp. celatus</name>
    <dbReference type="NCBI Taxonomy" id="394340"/>
    <lineage>
        <taxon>Bacteria</taxon>
        <taxon>Bacillati</taxon>
        <taxon>Actinomycetota</taxon>
        <taxon>Coriobacteriia</taxon>
        <taxon>Eggerthellales</taxon>
        <taxon>Eggerthellaceae</taxon>
        <taxon>Adlercreutzia</taxon>
    </lineage>
</organism>
<dbReference type="AlphaFoldDB" id="A0A369P636"/>
<proteinExistence type="predicted"/>
<dbReference type="Pfam" id="PF12686">
    <property type="entry name" value="DUF3800"/>
    <property type="match status" value="1"/>
</dbReference>
<dbReference type="Proteomes" id="UP000253805">
    <property type="component" value="Unassembled WGS sequence"/>
</dbReference>
<dbReference type="InterPro" id="IPR024524">
    <property type="entry name" value="DUF3800"/>
</dbReference>
<sequence length="255" mass="30152">MEHSSNYISAQNFNRIFSGSEFNVYCDESCHLEHSSSNAMALGAIWCPKQKTREINQRLIEIKKKHRIKPEAEVKWTKAAPGNRSLYVDFLDYFFDDDDLHFRGVVIPDKKKLDHARYGQTHDEWYYKMYFVLLKAIFRRDARYYVYIDIKDTHSSENARRLEDVCAANAHDFSHEIVRRVQPIRSDEVQIMQLVDILTGAICYRHNNPYITPQMNSTKVELVNRTITRSQINLTNTTLSSEDKLNLLVWEHDWR</sequence>
<evidence type="ECO:0000313" key="2">
    <source>
        <dbReference type="Proteomes" id="UP000253805"/>
    </source>
</evidence>
<reference evidence="1 2" key="1">
    <citation type="journal article" date="2018" name="Elife">
        <title>Discovery and characterization of a prevalent human gut bacterial enzyme sufficient for the inactivation of a family of plant toxins.</title>
        <authorList>
            <person name="Koppel N."/>
            <person name="Bisanz J.E."/>
            <person name="Pandelia M.E."/>
            <person name="Turnbaugh P.J."/>
            <person name="Balskus E.P."/>
        </authorList>
    </citation>
    <scope>NUCLEOTIDE SEQUENCE [LARGE SCALE GENOMIC DNA]</scope>
    <source>
        <strain evidence="1 2">OB21 GAM 11</strain>
    </source>
</reference>